<feature type="coiled-coil region" evidence="1">
    <location>
        <begin position="625"/>
        <end position="652"/>
    </location>
</feature>
<reference evidence="2" key="1">
    <citation type="journal article" date="2019" name="MBio">
        <title>Virus Genomes from Deep Sea Sediments Expand the Ocean Megavirome and Support Independent Origins of Viral Gigantism.</title>
        <authorList>
            <person name="Backstrom D."/>
            <person name="Yutin N."/>
            <person name="Jorgensen S.L."/>
            <person name="Dharamshi J."/>
            <person name="Homa F."/>
            <person name="Zaremba-Niedwiedzka K."/>
            <person name="Spang A."/>
            <person name="Wolf Y.I."/>
            <person name="Koonin E.V."/>
            <person name="Ettema T.J."/>
        </authorList>
    </citation>
    <scope>NUCLEOTIDE SEQUENCE</scope>
</reference>
<evidence type="ECO:0000256" key="1">
    <source>
        <dbReference type="SAM" id="Coils"/>
    </source>
</evidence>
<protein>
    <submittedName>
        <fullName evidence="2">Chromosome segregation ATPase</fullName>
    </submittedName>
</protein>
<dbReference type="Gene3D" id="3.40.50.300">
    <property type="entry name" value="P-loop containing nucleotide triphosphate hydrolases"/>
    <property type="match status" value="1"/>
</dbReference>
<proteinExistence type="predicted"/>
<dbReference type="EMBL" id="MK500500">
    <property type="protein sequence ID" value="QBK90867.1"/>
    <property type="molecule type" value="Genomic_DNA"/>
</dbReference>
<sequence>MSSTKRTTVKIEFDQLSSLGVGVCIQRQNHPNKFILTIDQPLSGSVSKVSHQGEIAQQLINRVFGSRETWKAVSYIIQGEQCLLLSGSKQDRLRLLEELSFHQDNPKEAINKIDQQLTIEREKFKVMEGTFQKECQRLTQELSKDAIPPNSSIEMRTQLEQELAQHRQQLNQEQEQETERSKLIGLFAHLQNEIKVVKLDQAFQFTQAEINLKLKDTNHRIEEIEKRLEDSRLRIAQFDATEGKDNKRVEEQLKLAHHQKQLYLNNLTLIERDLNRSKGSQVNLRGEIKSIQSELLLINKFLISLEPWIQAEWKRLSPLPENGKWPTLLQLGQISQIERDRQLNSQSAANMNVEYNPSIQSLLTQKENKLRALEEQSLKSSIINKVIILRTKVRELQKELGLTGEFQTVINTDQDARQLQSKLEQIMINKRKILRDKESSLALLFCPKCNQSLSIKDGNLTSDSRFPASPDEIEQLKTYIFKSNQLDKAISTLNASWDGVIINSDQLIDLNKINQPIRELRSKIQNLRQIRWIPSPDMNSRRCRDLITFNTKSEEQRKTIQKKESLHQIIQQKSSLLTGIQGEIDQKETEIEKLNLESILPIDKRILTLEEEKTNYAHKLSTSPIVKMRDQVETLKREIGQTRNEKNKLKGIISKREILTDQLKLKEQKIFQITTNLQKLGQSLLQVITTQIETKNRKLVTVQRGIRLVKWQQRLIVEREQLVNQQGSLADLEELRKIAERVEYQRLIETITSINSTMNLVFGSLFDDEIDVELELFKTLKTKNRTKPQVNCLIHYKGSTYDHTSSISGGEKNRLNLGMILALNLVSSSPLILLDECTCFLNNRLRIQCMESVRQIIGNCKTVICVSHGDNEASYDNVIEVISAARNPAPSIQVPIVFQIKNDPTPDQKLVVLDKS</sequence>
<keyword evidence="1" id="KW-0175">Coiled coil</keyword>
<dbReference type="InterPro" id="IPR027417">
    <property type="entry name" value="P-loop_NTPase"/>
</dbReference>
<dbReference type="SUPFAM" id="SSF52540">
    <property type="entry name" value="P-loop containing nucleoside triphosphate hydrolases"/>
    <property type="match status" value="1"/>
</dbReference>
<feature type="coiled-coil region" evidence="1">
    <location>
        <begin position="207"/>
        <end position="241"/>
    </location>
</feature>
<evidence type="ECO:0000313" key="2">
    <source>
        <dbReference type="EMBL" id="QBK90867.1"/>
    </source>
</evidence>
<name>A0A481Z501_9VIRU</name>
<organism evidence="2">
    <name type="scientific">Pithovirus LCPAC201</name>
    <dbReference type="NCBI Taxonomy" id="2506591"/>
    <lineage>
        <taxon>Viruses</taxon>
        <taxon>Pithoviruses</taxon>
    </lineage>
</organism>
<gene>
    <name evidence="2" type="ORF">LCPAC201_01680</name>
</gene>
<accession>A0A481Z501</accession>